<dbReference type="EMBL" id="AP012319">
    <property type="protein sequence ID" value="BAL91169.1"/>
    <property type="molecule type" value="Genomic_DNA"/>
</dbReference>
<dbReference type="Gene3D" id="3.30.70.100">
    <property type="match status" value="1"/>
</dbReference>
<reference evidence="2 3" key="1">
    <citation type="submission" date="2012-02" db="EMBL/GenBank/DDBJ databases">
        <title>Complete genome sequence of Actinoplanes missouriensis 431 (= NBRC 102363).</title>
        <authorList>
            <person name="Ohnishi Y."/>
            <person name="Ishikawa J."/>
            <person name="Sekine M."/>
            <person name="Hosoyama A."/>
            <person name="Harada T."/>
            <person name="Narita H."/>
            <person name="Hata T."/>
            <person name="Konno Y."/>
            <person name="Tutikane K."/>
            <person name="Fujita N."/>
            <person name="Horinouchi S."/>
            <person name="Hayakawa M."/>
        </authorList>
    </citation>
    <scope>NUCLEOTIDE SEQUENCE [LARGE SCALE GENOMIC DNA]</scope>
    <source>
        <strain evidence="3">ATCC 14538 / DSM 43046 / CBS 188.64 / JCM 3121 / NBRC 102363 / NCIMB 12654 / NRRL B-3342 / UNCC 431</strain>
    </source>
</reference>
<dbReference type="KEGG" id="ams:AMIS_59490"/>
<dbReference type="GO" id="GO:0004497">
    <property type="term" value="F:monooxygenase activity"/>
    <property type="evidence" value="ECO:0007669"/>
    <property type="project" value="UniProtKB-KW"/>
</dbReference>
<dbReference type="PROSITE" id="PS51725">
    <property type="entry name" value="ABM"/>
    <property type="match status" value="1"/>
</dbReference>
<organism evidence="2 3">
    <name type="scientific">Actinoplanes missouriensis (strain ATCC 14538 / DSM 43046 / CBS 188.64 / JCM 3121 / NBRC 102363 / NCIMB 12654 / NRRL B-3342 / UNCC 431)</name>
    <dbReference type="NCBI Taxonomy" id="512565"/>
    <lineage>
        <taxon>Bacteria</taxon>
        <taxon>Bacillati</taxon>
        <taxon>Actinomycetota</taxon>
        <taxon>Actinomycetes</taxon>
        <taxon>Micromonosporales</taxon>
        <taxon>Micromonosporaceae</taxon>
        <taxon>Actinoplanes</taxon>
    </lineage>
</organism>
<dbReference type="PATRIC" id="fig|512565.3.peg.5943"/>
<keyword evidence="2" id="KW-0503">Monooxygenase</keyword>
<dbReference type="InterPro" id="IPR011008">
    <property type="entry name" value="Dimeric_a/b-barrel"/>
</dbReference>
<name>I0HDT2_ACTM4</name>
<dbReference type="InterPro" id="IPR007138">
    <property type="entry name" value="ABM_dom"/>
</dbReference>
<dbReference type="AlphaFoldDB" id="I0HDT2"/>
<dbReference type="eggNOG" id="COG1359">
    <property type="taxonomic scope" value="Bacteria"/>
</dbReference>
<evidence type="ECO:0000313" key="3">
    <source>
        <dbReference type="Proteomes" id="UP000007882"/>
    </source>
</evidence>
<keyword evidence="3" id="KW-1185">Reference proteome</keyword>
<dbReference type="STRING" id="512565.AMIS_59490"/>
<evidence type="ECO:0000313" key="2">
    <source>
        <dbReference type="EMBL" id="BAL91169.1"/>
    </source>
</evidence>
<sequence>MKEARMFIAIVDFATAAGDRAAALAQLDREGEQVRAMPGNVAFRVYAARDDRNHVTLVHEWADEESFAGYQRSESFARSGAVLRPLMSEPPVSRRFRAELVETVG</sequence>
<keyword evidence="2" id="KW-0560">Oxidoreductase</keyword>
<dbReference type="SUPFAM" id="SSF54909">
    <property type="entry name" value="Dimeric alpha+beta barrel"/>
    <property type="match status" value="1"/>
</dbReference>
<evidence type="ECO:0000259" key="1">
    <source>
        <dbReference type="PROSITE" id="PS51725"/>
    </source>
</evidence>
<proteinExistence type="predicted"/>
<dbReference type="HOGENOM" id="CLU_2303928_0_0_11"/>
<accession>I0HDT2</accession>
<gene>
    <name evidence="2" type="ordered locus">AMIS_59490</name>
</gene>
<dbReference type="Proteomes" id="UP000007882">
    <property type="component" value="Chromosome"/>
</dbReference>
<feature type="domain" description="ABM" evidence="1">
    <location>
        <begin position="7"/>
        <end position="96"/>
    </location>
</feature>
<dbReference type="Pfam" id="PF03992">
    <property type="entry name" value="ABM"/>
    <property type="match status" value="1"/>
</dbReference>
<protein>
    <submittedName>
        <fullName evidence="2">Putative antibiotic biosynthesis monooxygenase</fullName>
    </submittedName>
</protein>